<dbReference type="Proteomes" id="UP000190675">
    <property type="component" value="Chromosome I"/>
</dbReference>
<protein>
    <submittedName>
        <fullName evidence="2">Uncharacterized protein</fullName>
    </submittedName>
</protein>
<dbReference type="RefSeq" id="WP_276328852.1">
    <property type="nucleotide sequence ID" value="NZ_LT670818.1"/>
</dbReference>
<accession>A0A1M5LGY5</accession>
<dbReference type="AlphaFoldDB" id="A0A1M5LGY5"/>
<organism evidence="2 3">
    <name type="scientific">Bradyrhizobium erythrophlei</name>
    <dbReference type="NCBI Taxonomy" id="1437360"/>
    <lineage>
        <taxon>Bacteria</taxon>
        <taxon>Pseudomonadati</taxon>
        <taxon>Pseudomonadota</taxon>
        <taxon>Alphaproteobacteria</taxon>
        <taxon>Hyphomicrobiales</taxon>
        <taxon>Nitrobacteraceae</taxon>
        <taxon>Bradyrhizobium</taxon>
    </lineage>
</organism>
<feature type="transmembrane region" description="Helical" evidence="1">
    <location>
        <begin position="26"/>
        <end position="42"/>
    </location>
</feature>
<evidence type="ECO:0000256" key="1">
    <source>
        <dbReference type="SAM" id="Phobius"/>
    </source>
</evidence>
<keyword evidence="1" id="KW-0812">Transmembrane</keyword>
<gene>
    <name evidence="2" type="ORF">SAMN05444169_3462</name>
</gene>
<proteinExistence type="predicted"/>
<evidence type="ECO:0000313" key="3">
    <source>
        <dbReference type="Proteomes" id="UP000190675"/>
    </source>
</evidence>
<sequence>MISTIGVASLFLAAISHFQEWKAASWFFGGAGALVMLLELMGRN</sequence>
<keyword evidence="1" id="KW-0472">Membrane</keyword>
<keyword evidence="1" id="KW-1133">Transmembrane helix</keyword>
<dbReference type="EMBL" id="LT670818">
    <property type="protein sequence ID" value="SHG64311.1"/>
    <property type="molecule type" value="Genomic_DNA"/>
</dbReference>
<name>A0A1M5LGY5_9BRAD</name>
<reference evidence="2 3" key="1">
    <citation type="submission" date="2016-11" db="EMBL/GenBank/DDBJ databases">
        <authorList>
            <person name="Jaros S."/>
            <person name="Januszkiewicz K."/>
            <person name="Wedrychowicz H."/>
        </authorList>
    </citation>
    <scope>NUCLEOTIDE SEQUENCE [LARGE SCALE GENOMIC DNA]</scope>
    <source>
        <strain evidence="2 3">GAS242</strain>
    </source>
</reference>
<evidence type="ECO:0000313" key="2">
    <source>
        <dbReference type="EMBL" id="SHG64311.1"/>
    </source>
</evidence>